<sequence length="187" mass="20737">MSNRTIDLALEINKLESLAAEGGDLTPEMIADTLEGIEGMLEDKFDATMSVIRDFDAKAEACKKEAARVSERKKHWERQSYALKSYLLQCLQASKRTTFKTTLNTFTARKGSVSLKIDNVDLLPDEFVESHTEVVTTTKNDELKKALLELATKIEAARAAGEEPDPELLRTIPGAHLETGSPTLQVR</sequence>
<evidence type="ECO:0000256" key="1">
    <source>
        <dbReference type="SAM" id="MobiDB-lite"/>
    </source>
</evidence>
<feature type="region of interest" description="Disordered" evidence="1">
    <location>
        <begin position="159"/>
        <end position="187"/>
    </location>
</feature>
<proteinExistence type="predicted"/>
<evidence type="ECO:0000313" key="2">
    <source>
        <dbReference type="EMBL" id="KAA6122221.1"/>
    </source>
</evidence>
<dbReference type="AlphaFoldDB" id="A0AB34CFC9"/>
<dbReference type="Proteomes" id="UP000324255">
    <property type="component" value="Unassembled WGS sequence"/>
</dbReference>
<gene>
    <name evidence="2" type="ORF">F3I20_16185</name>
</gene>
<comment type="caution">
    <text evidence="2">The sequence shown here is derived from an EMBL/GenBank/DDBJ whole genome shotgun (WGS) entry which is preliminary data.</text>
</comment>
<evidence type="ECO:0000313" key="3">
    <source>
        <dbReference type="Proteomes" id="UP000324255"/>
    </source>
</evidence>
<keyword evidence="3" id="KW-1185">Reference proteome</keyword>
<protein>
    <submittedName>
        <fullName evidence="2">Siphovirus Gp157 family protein</fullName>
    </submittedName>
</protein>
<accession>A0AB34CFC9</accession>
<reference evidence="2 3" key="1">
    <citation type="submission" date="2019-09" db="EMBL/GenBank/DDBJ databases">
        <title>Genomic diversity of phyloplane-associated Pantoea species in Pakistan cotton crop.</title>
        <authorList>
            <person name="Tufail M.R."/>
            <person name="Cook D.R."/>
        </authorList>
    </citation>
    <scope>NUCLEOTIDE SEQUENCE [LARGE SCALE GENOMIC DNA]</scope>
    <source>
        <strain evidence="2 3">B_8</strain>
    </source>
</reference>
<dbReference type="InterPro" id="IPR008840">
    <property type="entry name" value="Sipho_Gp157"/>
</dbReference>
<dbReference type="Pfam" id="PF05565">
    <property type="entry name" value="Sipho_Gp157"/>
    <property type="match status" value="1"/>
</dbReference>
<dbReference type="EMBL" id="VWVM01000013">
    <property type="protein sequence ID" value="KAA6122221.1"/>
    <property type="molecule type" value="Genomic_DNA"/>
</dbReference>
<organism evidence="2 3">
    <name type="scientific">Candidatus Pantoea gossypiicola</name>
    <dbReference type="NCBI Taxonomy" id="2608008"/>
    <lineage>
        <taxon>Bacteria</taxon>
        <taxon>Pseudomonadati</taxon>
        <taxon>Pseudomonadota</taxon>
        <taxon>Gammaproteobacteria</taxon>
        <taxon>Enterobacterales</taxon>
        <taxon>Erwiniaceae</taxon>
        <taxon>Pantoea</taxon>
    </lineage>
</organism>
<name>A0AB34CFC9_9GAMM</name>
<dbReference type="RefSeq" id="WP_150037978.1">
    <property type="nucleotide sequence ID" value="NZ_VWVM01000013.1"/>
</dbReference>